<gene>
    <name evidence="2" type="ORF">F2P45_05170</name>
</gene>
<evidence type="ECO:0000256" key="1">
    <source>
        <dbReference type="SAM" id="MobiDB-lite"/>
    </source>
</evidence>
<keyword evidence="3" id="KW-1185">Reference proteome</keyword>
<dbReference type="RefSeq" id="WP_166871120.1">
    <property type="nucleotide sequence ID" value="NZ_WHJH01000003.1"/>
</dbReference>
<dbReference type="Proteomes" id="UP000609726">
    <property type="component" value="Unassembled WGS sequence"/>
</dbReference>
<evidence type="ECO:0000313" key="3">
    <source>
        <dbReference type="Proteomes" id="UP000609726"/>
    </source>
</evidence>
<feature type="compositionally biased region" description="Low complexity" evidence="1">
    <location>
        <begin position="42"/>
        <end position="54"/>
    </location>
</feature>
<reference evidence="2 3" key="1">
    <citation type="submission" date="2019-10" db="EMBL/GenBank/DDBJ databases">
        <title>Taxonomy of Antarctic Massilia spp.: description of Massilia rubra sp. nov., Massilia aquatica sp. nov., Massilia mucilaginosa sp. nov., Massilia frigida sp. nov. isolated from streams, lakes and regoliths.</title>
        <authorList>
            <person name="Holochova P."/>
            <person name="Sedlacek I."/>
            <person name="Kralova S."/>
            <person name="Maslanova I."/>
            <person name="Busse H.-J."/>
            <person name="Stankova E."/>
            <person name="Vrbovska V."/>
            <person name="Kovarovic V."/>
            <person name="Bartak M."/>
            <person name="Svec P."/>
            <person name="Pantucek R."/>
        </authorList>
    </citation>
    <scope>NUCLEOTIDE SEQUENCE [LARGE SCALE GENOMIC DNA]</scope>
    <source>
        <strain evidence="2 3">CCM 8733</strain>
    </source>
</reference>
<evidence type="ECO:0000313" key="2">
    <source>
        <dbReference type="EMBL" id="NHZ88418.1"/>
    </source>
</evidence>
<accession>A0ABX0NNP8</accession>
<proteinExistence type="predicted"/>
<protein>
    <submittedName>
        <fullName evidence="2">Uncharacterized protein</fullName>
    </submittedName>
</protein>
<dbReference type="EMBL" id="WHJH01000003">
    <property type="protein sequence ID" value="NHZ88418.1"/>
    <property type="molecule type" value="Genomic_DNA"/>
</dbReference>
<comment type="caution">
    <text evidence="2">The sequence shown here is derived from an EMBL/GenBank/DDBJ whole genome shotgun (WGS) entry which is preliminary data.</text>
</comment>
<feature type="compositionally biased region" description="Pro residues" evidence="1">
    <location>
        <begin position="55"/>
        <end position="65"/>
    </location>
</feature>
<feature type="region of interest" description="Disordered" evidence="1">
    <location>
        <begin position="32"/>
        <end position="65"/>
    </location>
</feature>
<organism evidence="2 3">
    <name type="scientific">Massilia mucilaginosa</name>
    <dbReference type="NCBI Taxonomy" id="2609282"/>
    <lineage>
        <taxon>Bacteria</taxon>
        <taxon>Pseudomonadati</taxon>
        <taxon>Pseudomonadota</taxon>
        <taxon>Betaproteobacteria</taxon>
        <taxon>Burkholderiales</taxon>
        <taxon>Oxalobacteraceae</taxon>
        <taxon>Telluria group</taxon>
        <taxon>Massilia</taxon>
    </lineage>
</organism>
<sequence>MNKDSAKVRFVSDDERTALPLPRFVTRTTLKDLLDGEPLEPDAPGVDAPGVDAPPGDPAAPPTTA</sequence>
<name>A0ABX0NNP8_9BURK</name>